<evidence type="ECO:0000256" key="3">
    <source>
        <dbReference type="ARBA" id="ARBA00022833"/>
    </source>
</evidence>
<dbReference type="OrthoDB" id="10018316at2759"/>
<dbReference type="SMART" id="SM00064">
    <property type="entry name" value="FYVE"/>
    <property type="match status" value="1"/>
</dbReference>
<comment type="caution">
    <text evidence="6">The sequence shown here is derived from an EMBL/GenBank/DDBJ whole genome shotgun (WGS) entry which is preliminary data.</text>
</comment>
<dbReference type="CDD" id="cd15760">
    <property type="entry name" value="FYVE_scVPS27p_like"/>
    <property type="match status" value="1"/>
</dbReference>
<evidence type="ECO:0000256" key="2">
    <source>
        <dbReference type="ARBA" id="ARBA00022771"/>
    </source>
</evidence>
<dbReference type="AlphaFoldDB" id="A0A7I8VP57"/>
<dbReference type="InterPro" id="IPR000306">
    <property type="entry name" value="Znf_FYVE"/>
</dbReference>
<name>A0A7I8VP57_9ANNE</name>
<dbReference type="GO" id="GO:0008270">
    <property type="term" value="F:zinc ion binding"/>
    <property type="evidence" value="ECO:0007669"/>
    <property type="project" value="UniProtKB-KW"/>
</dbReference>
<dbReference type="InterPro" id="IPR017455">
    <property type="entry name" value="Znf_FYVE-rel"/>
</dbReference>
<evidence type="ECO:0000256" key="1">
    <source>
        <dbReference type="ARBA" id="ARBA00022723"/>
    </source>
</evidence>
<dbReference type="PANTHER" id="PTHR23164:SF30">
    <property type="entry name" value="EARLY ENDOSOME ANTIGEN 1"/>
    <property type="match status" value="1"/>
</dbReference>
<dbReference type="CDD" id="cd00065">
    <property type="entry name" value="FYVE_like_SF"/>
    <property type="match status" value="1"/>
</dbReference>
<proteinExistence type="predicted"/>
<dbReference type="SUPFAM" id="SSF57903">
    <property type="entry name" value="FYVE/PHD zinc finger"/>
    <property type="match status" value="2"/>
</dbReference>
<dbReference type="PANTHER" id="PTHR23164">
    <property type="entry name" value="EARLY ENDOSOME ANTIGEN 1"/>
    <property type="match status" value="1"/>
</dbReference>
<keyword evidence="1" id="KW-0479">Metal-binding</keyword>
<evidence type="ECO:0000313" key="6">
    <source>
        <dbReference type="EMBL" id="CAD5118079.1"/>
    </source>
</evidence>
<evidence type="ECO:0000313" key="7">
    <source>
        <dbReference type="Proteomes" id="UP000549394"/>
    </source>
</evidence>
<keyword evidence="2 4" id="KW-0863">Zinc-finger</keyword>
<organism evidence="6 7">
    <name type="scientific">Dimorphilus gyrociliatus</name>
    <dbReference type="NCBI Taxonomy" id="2664684"/>
    <lineage>
        <taxon>Eukaryota</taxon>
        <taxon>Metazoa</taxon>
        <taxon>Spiralia</taxon>
        <taxon>Lophotrochozoa</taxon>
        <taxon>Annelida</taxon>
        <taxon>Polychaeta</taxon>
        <taxon>Polychaeta incertae sedis</taxon>
        <taxon>Dinophilidae</taxon>
        <taxon>Dimorphilus</taxon>
    </lineage>
</organism>
<gene>
    <name evidence="6" type="ORF">DGYR_LOCUS6515</name>
</gene>
<dbReference type="Proteomes" id="UP000549394">
    <property type="component" value="Unassembled WGS sequence"/>
</dbReference>
<evidence type="ECO:0000256" key="4">
    <source>
        <dbReference type="PROSITE-ProRule" id="PRU00091"/>
    </source>
</evidence>
<dbReference type="InterPro" id="IPR013083">
    <property type="entry name" value="Znf_RING/FYVE/PHD"/>
</dbReference>
<evidence type="ECO:0000259" key="5">
    <source>
        <dbReference type="PROSITE" id="PS50178"/>
    </source>
</evidence>
<accession>A0A7I8VP57</accession>
<dbReference type="InterPro" id="IPR011011">
    <property type="entry name" value="Znf_FYVE_PHD"/>
</dbReference>
<keyword evidence="7" id="KW-1185">Reference proteome</keyword>
<protein>
    <submittedName>
        <fullName evidence="6">DgyrCDS6818</fullName>
    </submittedName>
</protein>
<dbReference type="Gene3D" id="3.30.40.10">
    <property type="entry name" value="Zinc/RING finger domain, C3HC4 (zinc finger)"/>
    <property type="match status" value="2"/>
</dbReference>
<reference evidence="6 7" key="1">
    <citation type="submission" date="2020-08" db="EMBL/GenBank/DDBJ databases">
        <authorList>
            <person name="Hejnol A."/>
        </authorList>
    </citation>
    <scope>NUCLEOTIDE SEQUENCE [LARGE SCALE GENOMIC DNA]</scope>
</reference>
<feature type="domain" description="FYVE-type" evidence="5">
    <location>
        <begin position="56"/>
        <end position="120"/>
    </location>
</feature>
<dbReference type="EMBL" id="CAJFCJ010000008">
    <property type="protein sequence ID" value="CAD5118079.1"/>
    <property type="molecule type" value="Genomic_DNA"/>
</dbReference>
<dbReference type="Pfam" id="PF01363">
    <property type="entry name" value="FYVE"/>
    <property type="match status" value="1"/>
</dbReference>
<sequence length="576" mass="66452">MASSLFSMAIKPFKNKSTGNIESIEDSTAQIDSVTEQHKNNEYLDRGIRKDHWKPSSLRDTCYGCNKPFSFTERHHHCRRCGDLFCIKCSRFRTKLNNSALPDINGRLQKVCENCIEKDPQEIGHSYKHTDVFYALRHKLHGDSSSSGSKRSHGSSKTFNFDEELERIKEGMRNHAKKFILVKAVMDLKNLVRTPTWLKPARCMITKLQASCTTCNKEFGILQARNFCSICANSICVACSSADDVIVYIPDITGSCTVEISVVRVIGAPEKEPEQCFYVTVCTNCKNELESRQLSKIEQDNVEDLTGNWWLDFLNIRDKFKGVERQIDIYLPKYQDMIEALDDKRKIVNNNEKSNIQILAKAQGDLNDHFSTFILTVQKLKQFKPVTKSQMGVFKNFIRAKCEYYQENIFLFRQSKNKLEKLAPIETLKAIQDIVNRNAMNSAYLGITQLAYETLHLATMHSLPQDIFKNLASVQDEMEKDLENCIIITGDNWLEHKKLAEKLIEQQIKTHRFIKPSKALVNKYGKRYLITMKRDRCKNILEQVSMHLESKSSHREFQKSKEALKTIIHEMNLVES</sequence>
<dbReference type="PROSITE" id="PS50178">
    <property type="entry name" value="ZF_FYVE"/>
    <property type="match status" value="1"/>
</dbReference>
<keyword evidence="3" id="KW-0862">Zinc</keyword>